<dbReference type="Gene3D" id="1.10.260.40">
    <property type="entry name" value="lambda repressor-like DNA-binding domains"/>
    <property type="match status" value="1"/>
</dbReference>
<proteinExistence type="predicted"/>
<dbReference type="InterPro" id="IPR000843">
    <property type="entry name" value="HTH_LacI"/>
</dbReference>
<dbReference type="InterPro" id="IPR010982">
    <property type="entry name" value="Lambda_DNA-bd_dom_sf"/>
</dbReference>
<dbReference type="InterPro" id="IPR028082">
    <property type="entry name" value="Peripla_BP_I"/>
</dbReference>
<keyword evidence="3" id="KW-0804">Transcription</keyword>
<evidence type="ECO:0000256" key="2">
    <source>
        <dbReference type="ARBA" id="ARBA00023125"/>
    </source>
</evidence>
<reference evidence="5 6" key="1">
    <citation type="journal article" date="2019" name="Int. J. Syst. Evol. Microbiol.">
        <title>The Global Catalogue of Microorganisms (GCM) 10K type strain sequencing project: providing services to taxonomists for standard genome sequencing and annotation.</title>
        <authorList>
            <consortium name="The Broad Institute Genomics Platform"/>
            <consortium name="The Broad Institute Genome Sequencing Center for Infectious Disease"/>
            <person name="Wu L."/>
            <person name="Ma J."/>
        </authorList>
    </citation>
    <scope>NUCLEOTIDE SEQUENCE [LARGE SCALE GENOMIC DNA]</scope>
    <source>
        <strain evidence="5 6">JCM 12398</strain>
    </source>
</reference>
<dbReference type="PANTHER" id="PTHR30146">
    <property type="entry name" value="LACI-RELATED TRANSCRIPTIONAL REPRESSOR"/>
    <property type="match status" value="1"/>
</dbReference>
<dbReference type="EMBL" id="BAAAKK010000005">
    <property type="protein sequence ID" value="GAA1425131.1"/>
    <property type="molecule type" value="Genomic_DNA"/>
</dbReference>
<sequence length="349" mass="36856">MTTRTDELHSADGGRVTITDVARSVGVSVATVSKVVNGRYGVAPSTIARVQAAIDELGYETSLVARSMRGQSTANIGVLVSEFESYSAELLKGISEAIAGTGYGLLAYAGRRDDVTESGWERRSLSRLARTLFDGAIVVTPSTLITGSFGIPIVAVDPHSGPEGPHTVDSDNRTGAHLATEHLLALGHRRIGLLGGRDDLESARMRETGWREALDAAGIAPDAALIRVVGYRADLAEQAARELLSMPAGERPTAIFAANDRSALPVLDVAAEFGIRVPEDLSVIGYDDIPEAATASPPLTTIAQPLHEMGSAALTMVLDLLHGRETERHLRLPTRLVERSTTGPAPAEA</sequence>
<dbReference type="GO" id="GO:0003677">
    <property type="term" value="F:DNA binding"/>
    <property type="evidence" value="ECO:0007669"/>
    <property type="project" value="UniProtKB-KW"/>
</dbReference>
<dbReference type="CDD" id="cd06267">
    <property type="entry name" value="PBP1_LacI_sugar_binding-like"/>
    <property type="match status" value="1"/>
</dbReference>
<name>A0ABN1YXY9_9MICO</name>
<keyword evidence="6" id="KW-1185">Reference proteome</keyword>
<dbReference type="CDD" id="cd01392">
    <property type="entry name" value="HTH_LacI"/>
    <property type="match status" value="1"/>
</dbReference>
<dbReference type="InterPro" id="IPR046335">
    <property type="entry name" value="LacI/GalR-like_sensor"/>
</dbReference>
<comment type="caution">
    <text evidence="5">The sequence shown here is derived from an EMBL/GenBank/DDBJ whole genome shotgun (WGS) entry which is preliminary data.</text>
</comment>
<dbReference type="SUPFAM" id="SSF53822">
    <property type="entry name" value="Periplasmic binding protein-like I"/>
    <property type="match status" value="1"/>
</dbReference>
<dbReference type="Pfam" id="PF00356">
    <property type="entry name" value="LacI"/>
    <property type="match status" value="1"/>
</dbReference>
<dbReference type="RefSeq" id="WP_343920528.1">
    <property type="nucleotide sequence ID" value="NZ_BAAAKK010000005.1"/>
</dbReference>
<dbReference type="PANTHER" id="PTHR30146:SF153">
    <property type="entry name" value="LACTOSE OPERON REPRESSOR"/>
    <property type="match status" value="1"/>
</dbReference>
<accession>A0ABN1YXY9</accession>
<evidence type="ECO:0000313" key="5">
    <source>
        <dbReference type="EMBL" id="GAA1425131.1"/>
    </source>
</evidence>
<keyword evidence="1" id="KW-0805">Transcription regulation</keyword>
<dbReference type="SUPFAM" id="SSF47413">
    <property type="entry name" value="lambda repressor-like DNA-binding domains"/>
    <property type="match status" value="1"/>
</dbReference>
<dbReference type="Proteomes" id="UP001501266">
    <property type="component" value="Unassembled WGS sequence"/>
</dbReference>
<dbReference type="PROSITE" id="PS50932">
    <property type="entry name" value="HTH_LACI_2"/>
    <property type="match status" value="1"/>
</dbReference>
<gene>
    <name evidence="5" type="ORF">GCM10009640_22970</name>
</gene>
<protein>
    <submittedName>
        <fullName evidence="5">LacI family DNA-binding transcriptional regulator</fullName>
    </submittedName>
</protein>
<keyword evidence="2 5" id="KW-0238">DNA-binding</keyword>
<feature type="domain" description="HTH lacI-type" evidence="4">
    <location>
        <begin position="16"/>
        <end position="70"/>
    </location>
</feature>
<dbReference type="Pfam" id="PF13377">
    <property type="entry name" value="Peripla_BP_3"/>
    <property type="match status" value="1"/>
</dbReference>
<dbReference type="PRINTS" id="PR00036">
    <property type="entry name" value="HTHLACI"/>
</dbReference>
<organism evidence="5 6">
    <name type="scientific">Agrococcus citreus</name>
    <dbReference type="NCBI Taxonomy" id="84643"/>
    <lineage>
        <taxon>Bacteria</taxon>
        <taxon>Bacillati</taxon>
        <taxon>Actinomycetota</taxon>
        <taxon>Actinomycetes</taxon>
        <taxon>Micrococcales</taxon>
        <taxon>Microbacteriaceae</taxon>
        <taxon>Agrococcus</taxon>
    </lineage>
</organism>
<dbReference type="SMART" id="SM00354">
    <property type="entry name" value="HTH_LACI"/>
    <property type="match status" value="1"/>
</dbReference>
<dbReference type="PROSITE" id="PS00356">
    <property type="entry name" value="HTH_LACI_1"/>
    <property type="match status" value="1"/>
</dbReference>
<evidence type="ECO:0000313" key="6">
    <source>
        <dbReference type="Proteomes" id="UP001501266"/>
    </source>
</evidence>
<dbReference type="Gene3D" id="3.40.50.2300">
    <property type="match status" value="2"/>
</dbReference>
<evidence type="ECO:0000256" key="1">
    <source>
        <dbReference type="ARBA" id="ARBA00023015"/>
    </source>
</evidence>
<evidence type="ECO:0000259" key="4">
    <source>
        <dbReference type="PROSITE" id="PS50932"/>
    </source>
</evidence>
<evidence type="ECO:0000256" key="3">
    <source>
        <dbReference type="ARBA" id="ARBA00023163"/>
    </source>
</evidence>